<dbReference type="RefSeq" id="WP_168449653.1">
    <property type="nucleotide sequence ID" value="NZ_JAAWWK010000002.1"/>
</dbReference>
<feature type="signal peptide" evidence="2">
    <location>
        <begin position="1"/>
        <end position="21"/>
    </location>
</feature>
<name>A0ABX1GD75_9GAMM</name>
<dbReference type="PROSITE" id="PS51257">
    <property type="entry name" value="PROKAR_LIPOPROTEIN"/>
    <property type="match status" value="1"/>
</dbReference>
<sequence>MRVLSKWGAPVATALFATVLAGCAPFAKQPPPAELEAAHCVAAIDDYRSTERLLAERRSLCALPENERQQRSSYQQNSGKYALLQALLIRSCTPRQQEEHLDRISTFLEQHTLTDAELGLLTMLSDHRLQLLELSSQADALRRELKKTIEGISDIEAQINQQQHPAEEL</sequence>
<comment type="caution">
    <text evidence="3">The sequence shown here is derived from an EMBL/GenBank/DDBJ whole genome shotgun (WGS) entry which is preliminary data.</text>
</comment>
<evidence type="ECO:0000313" key="3">
    <source>
        <dbReference type="EMBL" id="NKI17129.1"/>
    </source>
</evidence>
<reference evidence="3 4" key="1">
    <citation type="submission" date="2020-04" db="EMBL/GenBank/DDBJ databases">
        <authorList>
            <person name="Yoon J."/>
        </authorList>
    </citation>
    <scope>NUCLEOTIDE SEQUENCE [LARGE SCALE GENOMIC DNA]</scope>
    <source>
        <strain evidence="3 4">KMU-166</strain>
    </source>
</reference>
<gene>
    <name evidence="3" type="ORF">HCU74_06800</name>
</gene>
<evidence type="ECO:0008006" key="5">
    <source>
        <dbReference type="Google" id="ProtNLM"/>
    </source>
</evidence>
<evidence type="ECO:0000256" key="2">
    <source>
        <dbReference type="SAM" id="SignalP"/>
    </source>
</evidence>
<dbReference type="EMBL" id="JAAWWK010000002">
    <property type="protein sequence ID" value="NKI17129.1"/>
    <property type="molecule type" value="Genomic_DNA"/>
</dbReference>
<organism evidence="3 4">
    <name type="scientific">Spongiibacter thalassae</name>
    <dbReference type="NCBI Taxonomy" id="2721624"/>
    <lineage>
        <taxon>Bacteria</taxon>
        <taxon>Pseudomonadati</taxon>
        <taxon>Pseudomonadota</taxon>
        <taxon>Gammaproteobacteria</taxon>
        <taxon>Cellvibrionales</taxon>
        <taxon>Spongiibacteraceae</taxon>
        <taxon>Spongiibacter</taxon>
    </lineage>
</organism>
<keyword evidence="4" id="KW-1185">Reference proteome</keyword>
<dbReference type="Proteomes" id="UP000765845">
    <property type="component" value="Unassembled WGS sequence"/>
</dbReference>
<keyword evidence="1" id="KW-0175">Coiled coil</keyword>
<evidence type="ECO:0000313" key="4">
    <source>
        <dbReference type="Proteomes" id="UP000765845"/>
    </source>
</evidence>
<feature type="coiled-coil region" evidence="1">
    <location>
        <begin position="124"/>
        <end position="158"/>
    </location>
</feature>
<feature type="chain" id="PRO_5046600280" description="Secreted protein" evidence="2">
    <location>
        <begin position="22"/>
        <end position="169"/>
    </location>
</feature>
<keyword evidence="2" id="KW-0732">Signal</keyword>
<evidence type="ECO:0000256" key="1">
    <source>
        <dbReference type="SAM" id="Coils"/>
    </source>
</evidence>
<accession>A0ABX1GD75</accession>
<protein>
    <recommendedName>
        <fullName evidence="5">Secreted protein</fullName>
    </recommendedName>
</protein>
<proteinExistence type="predicted"/>